<evidence type="ECO:0000256" key="2">
    <source>
        <dbReference type="ARBA" id="ARBA00012162"/>
    </source>
</evidence>
<dbReference type="InterPro" id="IPR000878">
    <property type="entry name" value="4pyrrol_Mease"/>
</dbReference>
<dbReference type="AlphaFoldDB" id="A0A345DCF7"/>
<dbReference type="PROSITE" id="PS00840">
    <property type="entry name" value="SUMT_2"/>
    <property type="match status" value="1"/>
</dbReference>
<proteinExistence type="inferred from homology"/>
<evidence type="ECO:0000313" key="10">
    <source>
        <dbReference type="EMBL" id="AXF86045.1"/>
    </source>
</evidence>
<organism evidence="10 11">
    <name type="scientific">Ephemeroptericola cinctiostellae</name>
    <dbReference type="NCBI Taxonomy" id="2268024"/>
    <lineage>
        <taxon>Bacteria</taxon>
        <taxon>Pseudomonadati</taxon>
        <taxon>Pseudomonadota</taxon>
        <taxon>Betaproteobacteria</taxon>
        <taxon>Burkholderiales</taxon>
        <taxon>Burkholderiaceae</taxon>
        <taxon>Ephemeroptericola</taxon>
    </lineage>
</organism>
<dbReference type="PANTHER" id="PTHR45790:SF3">
    <property type="entry name" value="S-ADENOSYL-L-METHIONINE-DEPENDENT UROPORPHYRINOGEN III METHYLTRANSFERASE, CHLOROPLASTIC"/>
    <property type="match status" value="1"/>
</dbReference>
<dbReference type="InterPro" id="IPR006366">
    <property type="entry name" value="CobA/CysG_C"/>
</dbReference>
<dbReference type="InterPro" id="IPR014776">
    <property type="entry name" value="4pyrrole_Mease_sub2"/>
</dbReference>
<comment type="pathway">
    <text evidence="7">Porphyrin-containing compound metabolism; siroheme biosynthesis; precorrin-2 from uroporphyrinogen III: step 1/1.</text>
</comment>
<dbReference type="NCBIfam" id="NF004790">
    <property type="entry name" value="PRK06136.1"/>
    <property type="match status" value="1"/>
</dbReference>
<evidence type="ECO:0000256" key="5">
    <source>
        <dbReference type="ARBA" id="ARBA00022691"/>
    </source>
</evidence>
<dbReference type="NCBIfam" id="TIGR01469">
    <property type="entry name" value="cobA_cysG_Cterm"/>
    <property type="match status" value="1"/>
</dbReference>
<keyword evidence="3 8" id="KW-0489">Methyltransferase</keyword>
<evidence type="ECO:0000256" key="3">
    <source>
        <dbReference type="ARBA" id="ARBA00022603"/>
    </source>
</evidence>
<sequence>MAVLALCLFLTQLNHNTENYILNTHTITFVGAGPGAADLITLRGLKALQKAQVVLFDALIDQDLLAHCAHDAILIDVGKRCASGKSRPQQETNQLLIEYGLKFTHVVRLKGGDPSIFGRLDEEITAVKSVGLSFEVVPGITTALAAAAAAQTPLTRRGVSRSLRLMTASIGQNQPLNNWDAHLEPSETMVFYMAGRHLKHIGLALLDKGITPETPALIMHGVSWPSQSEQRTTVQALTQMDVVLSDGPCVLLVGLALAENEP</sequence>
<dbReference type="EMBL" id="CP031124">
    <property type="protein sequence ID" value="AXF86045.1"/>
    <property type="molecule type" value="Genomic_DNA"/>
</dbReference>
<accession>A0A345DCF7</accession>
<dbReference type="KEGG" id="hyf:DTO96_101786"/>
<dbReference type="CDD" id="cd11642">
    <property type="entry name" value="SUMT"/>
    <property type="match status" value="1"/>
</dbReference>
<dbReference type="Gene3D" id="3.30.950.10">
    <property type="entry name" value="Methyltransferase, Cobalt-precorrin-4 Transmethylase, Domain 2"/>
    <property type="match status" value="1"/>
</dbReference>
<evidence type="ECO:0000259" key="9">
    <source>
        <dbReference type="Pfam" id="PF00590"/>
    </source>
</evidence>
<comment type="similarity">
    <text evidence="1 8">Belongs to the precorrin methyltransferase family.</text>
</comment>
<evidence type="ECO:0000256" key="6">
    <source>
        <dbReference type="ARBA" id="ARBA00023244"/>
    </source>
</evidence>
<dbReference type="InterPro" id="IPR035996">
    <property type="entry name" value="4pyrrol_Methylase_sf"/>
</dbReference>
<dbReference type="GO" id="GO:0032259">
    <property type="term" value="P:methylation"/>
    <property type="evidence" value="ECO:0007669"/>
    <property type="project" value="UniProtKB-KW"/>
</dbReference>
<evidence type="ECO:0000256" key="7">
    <source>
        <dbReference type="ARBA" id="ARBA00025705"/>
    </source>
</evidence>
<dbReference type="InterPro" id="IPR050161">
    <property type="entry name" value="Siro_Cobalamin_biosynth"/>
</dbReference>
<dbReference type="Proteomes" id="UP000252182">
    <property type="component" value="Chromosome"/>
</dbReference>
<protein>
    <recommendedName>
        <fullName evidence="2">uroporphyrinogen-III C-methyltransferase</fullName>
        <ecNumber evidence="2">2.1.1.107</ecNumber>
    </recommendedName>
</protein>
<evidence type="ECO:0000256" key="1">
    <source>
        <dbReference type="ARBA" id="ARBA00005879"/>
    </source>
</evidence>
<dbReference type="InterPro" id="IPR003043">
    <property type="entry name" value="Uropor_MeTrfase_CS"/>
</dbReference>
<dbReference type="SUPFAM" id="SSF53790">
    <property type="entry name" value="Tetrapyrrole methylase"/>
    <property type="match status" value="1"/>
</dbReference>
<dbReference type="EC" id="2.1.1.107" evidence="2"/>
<evidence type="ECO:0000256" key="8">
    <source>
        <dbReference type="RuleBase" id="RU003960"/>
    </source>
</evidence>
<dbReference type="GO" id="GO:0019354">
    <property type="term" value="P:siroheme biosynthetic process"/>
    <property type="evidence" value="ECO:0007669"/>
    <property type="project" value="UniProtKB-UniPathway"/>
</dbReference>
<dbReference type="GO" id="GO:0004851">
    <property type="term" value="F:uroporphyrin-III C-methyltransferase activity"/>
    <property type="evidence" value="ECO:0007669"/>
    <property type="project" value="UniProtKB-EC"/>
</dbReference>
<keyword evidence="5" id="KW-0949">S-adenosyl-L-methionine</keyword>
<gene>
    <name evidence="10" type="primary">nasF</name>
    <name evidence="10" type="ORF">DTO96_101786</name>
</gene>
<dbReference type="Pfam" id="PF00590">
    <property type="entry name" value="TP_methylase"/>
    <property type="match status" value="1"/>
</dbReference>
<dbReference type="InterPro" id="IPR014777">
    <property type="entry name" value="4pyrrole_Mease_sub1"/>
</dbReference>
<dbReference type="UniPathway" id="UPA00262">
    <property type="reaction ID" value="UER00211"/>
</dbReference>
<reference evidence="11" key="1">
    <citation type="submission" date="2018-07" db="EMBL/GenBank/DDBJ databases">
        <authorList>
            <person name="Kim H."/>
        </authorList>
    </citation>
    <scope>NUCLEOTIDE SEQUENCE [LARGE SCALE GENOMIC DNA]</scope>
    <source>
        <strain evidence="11">F02</strain>
    </source>
</reference>
<evidence type="ECO:0000256" key="4">
    <source>
        <dbReference type="ARBA" id="ARBA00022679"/>
    </source>
</evidence>
<dbReference type="Gene3D" id="3.40.1010.10">
    <property type="entry name" value="Cobalt-precorrin-4 Transmethylase, Domain 1"/>
    <property type="match status" value="1"/>
</dbReference>
<dbReference type="PANTHER" id="PTHR45790">
    <property type="entry name" value="SIROHEME SYNTHASE-RELATED"/>
    <property type="match status" value="1"/>
</dbReference>
<name>A0A345DCF7_9BURK</name>
<keyword evidence="6" id="KW-0627">Porphyrin biosynthesis</keyword>
<evidence type="ECO:0000313" key="11">
    <source>
        <dbReference type="Proteomes" id="UP000252182"/>
    </source>
</evidence>
<dbReference type="PROSITE" id="PS00839">
    <property type="entry name" value="SUMT_1"/>
    <property type="match status" value="1"/>
</dbReference>
<dbReference type="FunFam" id="3.40.1010.10:FF:000001">
    <property type="entry name" value="Siroheme synthase"/>
    <property type="match status" value="1"/>
</dbReference>
<keyword evidence="4 8" id="KW-0808">Transferase</keyword>
<feature type="domain" description="Tetrapyrrole methylase" evidence="9">
    <location>
        <begin position="26"/>
        <end position="237"/>
    </location>
</feature>
<keyword evidence="11" id="KW-1185">Reference proteome</keyword>